<gene>
    <name evidence="2" type="ORF">ACAT0790_LOCUS30495</name>
</gene>
<dbReference type="EMBL" id="HBGE01050446">
    <property type="protein sequence ID" value="CAD9148301.1"/>
    <property type="molecule type" value="Transcribed_RNA"/>
</dbReference>
<evidence type="ECO:0000256" key="1">
    <source>
        <dbReference type="SAM" id="Phobius"/>
    </source>
</evidence>
<evidence type="ECO:0000313" key="2">
    <source>
        <dbReference type="EMBL" id="CAD9148301.1"/>
    </source>
</evidence>
<feature type="transmembrane region" description="Helical" evidence="1">
    <location>
        <begin position="170"/>
        <end position="196"/>
    </location>
</feature>
<feature type="transmembrane region" description="Helical" evidence="1">
    <location>
        <begin position="208"/>
        <end position="230"/>
    </location>
</feature>
<sequence>MDLQVPANLYGMAIAEPPQLSVKHDGRGLFVTEIARVYFMLLINYFVCSLFVLQINEMNDGAEHHCSAQLVLLEFICVFIFEVQMLVELQESAGMVFLVLTAKGPQAQPQTSNRLSRYTQAREASPTSGAVLVNEDSRSGSWLKRMTKRLRKTEDGPQWTFEGISWKFKAWSLVVVAVPKVLLGLALAYIGGIYIIKSKDAETMVMSTLAVVFIADIDAILYEAFTSSAMRCELEDMEPVEVPLSNAKRLGLWLASGILAPLAVAAVSVAVMWRIKQQDCHGEVWSVSDMRAELMHHLRSSITGIAQ</sequence>
<organism evidence="2">
    <name type="scientific">Alexandrium catenella</name>
    <name type="common">Red tide dinoflagellate</name>
    <name type="synonym">Gonyaulax catenella</name>
    <dbReference type="NCBI Taxonomy" id="2925"/>
    <lineage>
        <taxon>Eukaryota</taxon>
        <taxon>Sar</taxon>
        <taxon>Alveolata</taxon>
        <taxon>Dinophyceae</taxon>
        <taxon>Gonyaulacales</taxon>
        <taxon>Pyrocystaceae</taxon>
        <taxon>Alexandrium</taxon>
    </lineage>
</organism>
<feature type="transmembrane region" description="Helical" evidence="1">
    <location>
        <begin position="67"/>
        <end position="87"/>
    </location>
</feature>
<dbReference type="AlphaFoldDB" id="A0A7S1W4B8"/>
<keyword evidence="1" id="KW-0472">Membrane</keyword>
<keyword evidence="1" id="KW-0812">Transmembrane</keyword>
<name>A0A7S1W4B8_ALECA</name>
<keyword evidence="1" id="KW-1133">Transmembrane helix</keyword>
<accession>A0A7S1W4B8</accession>
<proteinExistence type="predicted"/>
<feature type="transmembrane region" description="Helical" evidence="1">
    <location>
        <begin position="250"/>
        <end position="273"/>
    </location>
</feature>
<reference evidence="2" key="1">
    <citation type="submission" date="2021-01" db="EMBL/GenBank/DDBJ databases">
        <authorList>
            <person name="Corre E."/>
            <person name="Pelletier E."/>
            <person name="Niang G."/>
            <person name="Scheremetjew M."/>
            <person name="Finn R."/>
            <person name="Kale V."/>
            <person name="Holt S."/>
            <person name="Cochrane G."/>
            <person name="Meng A."/>
            <person name="Brown T."/>
            <person name="Cohen L."/>
        </authorList>
    </citation>
    <scope>NUCLEOTIDE SEQUENCE</scope>
    <source>
        <strain evidence="2">OF101</strain>
    </source>
</reference>
<protein>
    <submittedName>
        <fullName evidence="2">Uncharacterized protein</fullName>
    </submittedName>
</protein>
<feature type="transmembrane region" description="Helical" evidence="1">
    <location>
        <begin position="37"/>
        <end position="55"/>
    </location>
</feature>